<evidence type="ECO:0000256" key="3">
    <source>
        <dbReference type="SAM" id="MobiDB-lite"/>
    </source>
</evidence>
<reference evidence="4" key="1">
    <citation type="submission" date="2022-03" db="EMBL/GenBank/DDBJ databases">
        <authorList>
            <person name="Martin C."/>
        </authorList>
    </citation>
    <scope>NUCLEOTIDE SEQUENCE</scope>
</reference>
<dbReference type="PANTHER" id="PTHR46098:SF1">
    <property type="entry name" value="TRNA (CYTOSINE(38)-C(5))-METHYLTRANSFERASE"/>
    <property type="match status" value="1"/>
</dbReference>
<dbReference type="PANTHER" id="PTHR46098">
    <property type="entry name" value="TRNA (CYTOSINE(38)-C(5))-METHYLTRANSFERASE"/>
    <property type="match status" value="1"/>
</dbReference>
<organism evidence="4 5">
    <name type="scientific">Owenia fusiformis</name>
    <name type="common">Polychaete worm</name>
    <dbReference type="NCBI Taxonomy" id="6347"/>
    <lineage>
        <taxon>Eukaryota</taxon>
        <taxon>Metazoa</taxon>
        <taxon>Spiralia</taxon>
        <taxon>Lophotrochozoa</taxon>
        <taxon>Annelida</taxon>
        <taxon>Polychaeta</taxon>
        <taxon>Sedentaria</taxon>
        <taxon>Canalipalpata</taxon>
        <taxon>Sabellida</taxon>
        <taxon>Oweniida</taxon>
        <taxon>Oweniidae</taxon>
        <taxon>Owenia</taxon>
    </lineage>
</organism>
<evidence type="ECO:0000256" key="2">
    <source>
        <dbReference type="RuleBase" id="RU000416"/>
    </source>
</evidence>
<dbReference type="Pfam" id="PF00145">
    <property type="entry name" value="DNA_methylase"/>
    <property type="match status" value="1"/>
</dbReference>
<keyword evidence="5" id="KW-1185">Reference proteome</keyword>
<feature type="region of interest" description="Disordered" evidence="3">
    <location>
        <begin position="261"/>
        <end position="287"/>
    </location>
</feature>
<dbReference type="Proteomes" id="UP000749559">
    <property type="component" value="Unassembled WGS sequence"/>
</dbReference>
<dbReference type="NCBIfam" id="TIGR00675">
    <property type="entry name" value="dcm"/>
    <property type="match status" value="1"/>
</dbReference>
<feature type="compositionally biased region" description="Basic and acidic residues" evidence="3">
    <location>
        <begin position="210"/>
        <end position="222"/>
    </location>
</feature>
<evidence type="ECO:0000313" key="5">
    <source>
        <dbReference type="Proteomes" id="UP000749559"/>
    </source>
</evidence>
<dbReference type="InterPro" id="IPR050750">
    <property type="entry name" value="C5-MTase"/>
</dbReference>
<dbReference type="GO" id="GO:0032259">
    <property type="term" value="P:methylation"/>
    <property type="evidence" value="ECO:0007669"/>
    <property type="project" value="UniProtKB-KW"/>
</dbReference>
<sequence length="440" mass="50417">MAAPMKSKFRILEFYSGIGGMHYAAKESGCDFTVVGAADINTTANQVYTHNFPQTKLLQRCIESFSVKELESLDPNMILMSPPCQPFTRVGLQRDSEDPRTKSFFHILSLIPRLPCIQYILVENVKGFETSLTRNQLVDTLTKCSFTFQEFLLTPTQFGVPNSRLRYYMIAKQPPLQMNFTVQNHIMYELPEAHAEKLGEVSSAIMHQHGDVPRHTVEHTDDANIVDTESEDDGVPKRLKLSNDEDKMNDNEHITKVDEKHATTNDKHSTIVDDEHTPTKESQHDKSAIKLHEKYTHLCEPISKYLENESEHYFTDYLVKDKELKRAWVMDIVQKTSKLSCCFTKRYGHHIEGAGSQIQQSQIDMSTVFSQLKKPISPEDLPILHTLKLRYFTPREIANLLSFPQEFSFPKQTSTIQKYRVLGNSLNVLVVSKLIKLMTS</sequence>
<feature type="region of interest" description="Disordered" evidence="3">
    <location>
        <begin position="210"/>
        <end position="243"/>
    </location>
</feature>
<feature type="active site" evidence="1">
    <location>
        <position position="84"/>
    </location>
</feature>
<dbReference type="Gene3D" id="3.90.120.10">
    <property type="entry name" value="DNA Methylase, subunit A, domain 2"/>
    <property type="match status" value="2"/>
</dbReference>
<dbReference type="AlphaFoldDB" id="A0A8J1XVJ7"/>
<dbReference type="EMBL" id="CAIIXF020000006">
    <property type="protein sequence ID" value="CAH1787568.1"/>
    <property type="molecule type" value="Genomic_DNA"/>
</dbReference>
<proteinExistence type="inferred from homology"/>
<dbReference type="PRINTS" id="PR00105">
    <property type="entry name" value="C5METTRFRASE"/>
</dbReference>
<protein>
    <submittedName>
        <fullName evidence="4">Uncharacterized protein</fullName>
    </submittedName>
</protein>
<name>A0A8J1XVJ7_OWEFU</name>
<evidence type="ECO:0000256" key="1">
    <source>
        <dbReference type="PROSITE-ProRule" id="PRU01016"/>
    </source>
</evidence>
<comment type="similarity">
    <text evidence="1 2">Belongs to the class I-like SAM-binding methyltransferase superfamily. C5-methyltransferase family.</text>
</comment>
<dbReference type="PROSITE" id="PS00095">
    <property type="entry name" value="C5_MTASE_2"/>
    <property type="match status" value="1"/>
</dbReference>
<dbReference type="OrthoDB" id="414133at2759"/>
<comment type="caution">
    <text evidence="4">The sequence shown here is derived from an EMBL/GenBank/DDBJ whole genome shotgun (WGS) entry which is preliminary data.</text>
</comment>
<dbReference type="InterPro" id="IPR029063">
    <property type="entry name" value="SAM-dependent_MTases_sf"/>
</dbReference>
<keyword evidence="1" id="KW-0808">Transferase</keyword>
<dbReference type="GO" id="GO:0008168">
    <property type="term" value="F:methyltransferase activity"/>
    <property type="evidence" value="ECO:0007669"/>
    <property type="project" value="UniProtKB-KW"/>
</dbReference>
<keyword evidence="1" id="KW-0949">S-adenosyl-L-methionine</keyword>
<dbReference type="Gene3D" id="3.40.50.150">
    <property type="entry name" value="Vaccinia Virus protein VP39"/>
    <property type="match status" value="1"/>
</dbReference>
<dbReference type="SUPFAM" id="SSF53335">
    <property type="entry name" value="S-adenosyl-L-methionine-dependent methyltransferases"/>
    <property type="match status" value="1"/>
</dbReference>
<dbReference type="PROSITE" id="PS51679">
    <property type="entry name" value="SAM_MT_C5"/>
    <property type="match status" value="1"/>
</dbReference>
<keyword evidence="1" id="KW-0489">Methyltransferase</keyword>
<dbReference type="InterPro" id="IPR031303">
    <property type="entry name" value="C5_meth_CS"/>
</dbReference>
<dbReference type="GO" id="GO:0005634">
    <property type="term" value="C:nucleus"/>
    <property type="evidence" value="ECO:0007669"/>
    <property type="project" value="TreeGrafter"/>
</dbReference>
<evidence type="ECO:0000313" key="4">
    <source>
        <dbReference type="EMBL" id="CAH1787568.1"/>
    </source>
</evidence>
<gene>
    <name evidence="4" type="ORF">OFUS_LOCUS13238</name>
</gene>
<dbReference type="InterPro" id="IPR001525">
    <property type="entry name" value="C5_MeTfrase"/>
</dbReference>
<accession>A0A8J1XVJ7</accession>